<feature type="transmembrane region" description="Helical" evidence="1">
    <location>
        <begin position="220"/>
        <end position="240"/>
    </location>
</feature>
<gene>
    <name evidence="2" type="ORF">DKK78_07270</name>
</gene>
<dbReference type="Proteomes" id="UP000247673">
    <property type="component" value="Unassembled WGS sequence"/>
</dbReference>
<organism evidence="2 3">
    <name type="scientific">Gilliamella apis</name>
    <dbReference type="NCBI Taxonomy" id="1970738"/>
    <lineage>
        <taxon>Bacteria</taxon>
        <taxon>Pseudomonadati</taxon>
        <taxon>Pseudomonadota</taxon>
        <taxon>Gammaproteobacteria</taxon>
        <taxon>Orbales</taxon>
        <taxon>Orbaceae</taxon>
        <taxon>Gilliamella</taxon>
    </lineage>
</organism>
<evidence type="ECO:0000256" key="1">
    <source>
        <dbReference type="SAM" id="Phobius"/>
    </source>
</evidence>
<feature type="transmembrane region" description="Helical" evidence="1">
    <location>
        <begin position="98"/>
        <end position="118"/>
    </location>
</feature>
<evidence type="ECO:0000313" key="3">
    <source>
        <dbReference type="Proteomes" id="UP000247673"/>
    </source>
</evidence>
<proteinExistence type="predicted"/>
<dbReference type="EMBL" id="QGLO01000004">
    <property type="protein sequence ID" value="PXY92092.1"/>
    <property type="molecule type" value="Genomic_DNA"/>
</dbReference>
<protein>
    <submittedName>
        <fullName evidence="2">Uncharacterized protein</fullName>
    </submittedName>
</protein>
<feature type="transmembrane region" description="Helical" evidence="1">
    <location>
        <begin position="172"/>
        <end position="199"/>
    </location>
</feature>
<dbReference type="AlphaFoldDB" id="A0A2V4E1X3"/>
<dbReference type="OrthoDB" id="6433686at2"/>
<comment type="caution">
    <text evidence="2">The sequence shown here is derived from an EMBL/GenBank/DDBJ whole genome shotgun (WGS) entry which is preliminary data.</text>
</comment>
<keyword evidence="1" id="KW-0812">Transmembrane</keyword>
<name>A0A2V4E1X3_9GAMM</name>
<dbReference type="RefSeq" id="WP_110447981.1">
    <property type="nucleotide sequence ID" value="NZ_CP132381.1"/>
</dbReference>
<accession>A0A2V4E1X3</accession>
<sequence length="324" mass="38424">MNERKYRYKKAKNTKEHIEAIYEDLTYSSKENYYTNKTLKDYLSDILSILKSNEKADEQKKRREEFLINSSLKLLALISFCMICSAREGNEWSWFSNYQYLVKLFGIILSFIYIGISIERTSFFKTVWKFGFTKFIISIAISALIIFCTSKASEFINIVFHVDASVFPYTRAYMTGLLVFQYTSPFFIIIIFFSLLHSLNIWQYIQYLRKKIDNYEEPPILSIIFLVLSIIVLSFSYHWLTYDFSETEYPYKVYKLAHNLDFNPMHPCTNIDENTKVIFLDSQYSKVLIDENSVQTRNFESFVNKDKSYLSIPKKFNIVSCKLD</sequence>
<keyword evidence="3" id="KW-1185">Reference proteome</keyword>
<keyword evidence="1" id="KW-1133">Transmembrane helix</keyword>
<keyword evidence="1" id="KW-0472">Membrane</keyword>
<reference evidence="2 3" key="1">
    <citation type="submission" date="2018-05" db="EMBL/GenBank/DDBJ databases">
        <title>Reference genomes for bee gut microbiota database.</title>
        <authorList>
            <person name="Ellegaard K.M."/>
        </authorList>
    </citation>
    <scope>NUCLEOTIDE SEQUENCE [LARGE SCALE GENOMIC DNA]</scope>
    <source>
        <strain evidence="2 3">ESL0172</strain>
    </source>
</reference>
<feature type="transmembrane region" description="Helical" evidence="1">
    <location>
        <begin position="130"/>
        <end position="152"/>
    </location>
</feature>
<evidence type="ECO:0000313" key="2">
    <source>
        <dbReference type="EMBL" id="PXY92092.1"/>
    </source>
</evidence>
<feature type="transmembrane region" description="Helical" evidence="1">
    <location>
        <begin position="66"/>
        <end position="86"/>
    </location>
</feature>